<accession>A0A095X3D0</accession>
<name>A0A095X3D0_9FIRM</name>
<reference evidence="2 3" key="1">
    <citation type="submission" date="2014-07" db="EMBL/GenBank/DDBJ databases">
        <authorList>
            <person name="McCorrison J."/>
            <person name="Sanka R."/>
            <person name="Torralba M."/>
            <person name="Gillis M."/>
            <person name="Haft D.H."/>
            <person name="Methe B."/>
            <person name="Sutton G."/>
            <person name="Nelson K.E."/>
        </authorList>
    </citation>
    <scope>NUCLEOTIDE SEQUENCE [LARGE SCALE GENOMIC DNA]</scope>
    <source>
        <strain evidence="2 3">S7-1-13</strain>
    </source>
</reference>
<protein>
    <submittedName>
        <fullName evidence="2">Uncharacterized protein</fullName>
    </submittedName>
</protein>
<keyword evidence="1" id="KW-1133">Transmembrane helix</keyword>
<comment type="caution">
    <text evidence="2">The sequence shown here is derived from an EMBL/GenBank/DDBJ whole genome shotgun (WGS) entry which is preliminary data.</text>
</comment>
<dbReference type="EMBL" id="JRMW01000027">
    <property type="protein sequence ID" value="KGF04590.1"/>
    <property type="molecule type" value="Genomic_DNA"/>
</dbReference>
<evidence type="ECO:0000313" key="3">
    <source>
        <dbReference type="Proteomes" id="UP000029579"/>
    </source>
</evidence>
<proteinExistence type="predicted"/>
<dbReference type="Proteomes" id="UP000029579">
    <property type="component" value="Unassembled WGS sequence"/>
</dbReference>
<feature type="transmembrane region" description="Helical" evidence="1">
    <location>
        <begin position="114"/>
        <end position="133"/>
    </location>
</feature>
<gene>
    <name evidence="2" type="ORF">HMPREF1630_03360</name>
</gene>
<organism evidence="2 3">
    <name type="scientific">Anaerococcus lactolyticus S7-1-13</name>
    <dbReference type="NCBI Taxonomy" id="1284686"/>
    <lineage>
        <taxon>Bacteria</taxon>
        <taxon>Bacillati</taxon>
        <taxon>Bacillota</taxon>
        <taxon>Tissierellia</taxon>
        <taxon>Tissierellales</taxon>
        <taxon>Peptoniphilaceae</taxon>
        <taxon>Anaerococcus</taxon>
    </lineage>
</organism>
<feature type="transmembrane region" description="Helical" evidence="1">
    <location>
        <begin position="59"/>
        <end position="77"/>
    </location>
</feature>
<dbReference type="AlphaFoldDB" id="A0A095X3D0"/>
<feature type="transmembrane region" description="Helical" evidence="1">
    <location>
        <begin position="12"/>
        <end position="30"/>
    </location>
</feature>
<feature type="transmembrane region" description="Helical" evidence="1">
    <location>
        <begin position="89"/>
        <end position="108"/>
    </location>
</feature>
<evidence type="ECO:0000313" key="2">
    <source>
        <dbReference type="EMBL" id="KGF04590.1"/>
    </source>
</evidence>
<keyword evidence="1" id="KW-0472">Membrane</keyword>
<dbReference type="OrthoDB" id="10012751at2"/>
<dbReference type="RefSeq" id="WP_037327019.1">
    <property type="nucleotide sequence ID" value="NZ_JRMW01000027.1"/>
</dbReference>
<keyword evidence="1" id="KW-0812">Transmembrane</keyword>
<sequence>MDNEKGKKLIRVELILLVVQALASFFGNFIHQRFMSDGATITIKKFNFISPMTWGYGNFFPILFLASLLVAGIIMANAMRKNSHLEDKLSSNIVIFGGILFLMVPLMINVQQINIGLILMVTIQFIIFSINMVRTRN</sequence>
<evidence type="ECO:0000256" key="1">
    <source>
        <dbReference type="SAM" id="Phobius"/>
    </source>
</evidence>